<dbReference type="Pfam" id="PF12795">
    <property type="entry name" value="MscS_porin"/>
    <property type="match status" value="1"/>
</dbReference>
<dbReference type="InterPro" id="IPR052702">
    <property type="entry name" value="MscS-like_channel"/>
</dbReference>
<proteinExistence type="inferred from homology"/>
<evidence type="ECO:0000256" key="9">
    <source>
        <dbReference type="SAM" id="SignalP"/>
    </source>
</evidence>
<dbReference type="InterPro" id="IPR006685">
    <property type="entry name" value="MscS_channel_2nd"/>
</dbReference>
<evidence type="ECO:0000259" key="13">
    <source>
        <dbReference type="Pfam" id="PF21082"/>
    </source>
</evidence>
<evidence type="ECO:0000256" key="4">
    <source>
        <dbReference type="ARBA" id="ARBA00022692"/>
    </source>
</evidence>
<dbReference type="PANTHER" id="PTHR30347">
    <property type="entry name" value="POTASSIUM CHANNEL RELATED"/>
    <property type="match status" value="1"/>
</dbReference>
<feature type="transmembrane region" description="Helical" evidence="8">
    <location>
        <begin position="593"/>
        <end position="610"/>
    </location>
</feature>
<comment type="subcellular location">
    <subcellularLocation>
        <location evidence="1">Cell membrane</location>
        <topology evidence="1">Multi-pass membrane protein</topology>
    </subcellularLocation>
</comment>
<evidence type="ECO:0000259" key="11">
    <source>
        <dbReference type="Pfam" id="PF12794"/>
    </source>
</evidence>
<dbReference type="GO" id="GO:0008381">
    <property type="term" value="F:mechanosensitive monoatomic ion channel activity"/>
    <property type="evidence" value="ECO:0007669"/>
    <property type="project" value="UniProtKB-ARBA"/>
</dbReference>
<name>A0A518JMI0_9BACT</name>
<keyword evidence="3" id="KW-1003">Cell membrane</keyword>
<keyword evidence="7" id="KW-0175">Coiled coil</keyword>
<keyword evidence="6 8" id="KW-0472">Membrane</keyword>
<feature type="transmembrane region" description="Helical" evidence="8">
    <location>
        <begin position="995"/>
        <end position="1022"/>
    </location>
</feature>
<dbReference type="GO" id="GO:0005886">
    <property type="term" value="C:plasma membrane"/>
    <property type="evidence" value="ECO:0007669"/>
    <property type="project" value="UniProtKB-SubCell"/>
</dbReference>
<feature type="domain" description="Mechanosensitive ion channel MscS C-terminal" evidence="13">
    <location>
        <begin position="1083"/>
        <end position="1166"/>
    </location>
</feature>
<dbReference type="InterPro" id="IPR023408">
    <property type="entry name" value="MscS_beta-dom_sf"/>
</dbReference>
<evidence type="ECO:0000256" key="1">
    <source>
        <dbReference type="ARBA" id="ARBA00004651"/>
    </source>
</evidence>
<protein>
    <submittedName>
        <fullName evidence="14">Mechanosensitive channel MscK</fullName>
    </submittedName>
</protein>
<dbReference type="Proteomes" id="UP000315082">
    <property type="component" value="Chromosome"/>
</dbReference>
<feature type="coiled-coil region" evidence="7">
    <location>
        <begin position="347"/>
        <end position="374"/>
    </location>
</feature>
<dbReference type="InterPro" id="IPR010920">
    <property type="entry name" value="LSM_dom_sf"/>
</dbReference>
<evidence type="ECO:0000259" key="10">
    <source>
        <dbReference type="Pfam" id="PF00924"/>
    </source>
</evidence>
<dbReference type="SUPFAM" id="SSF82689">
    <property type="entry name" value="Mechanosensitive channel protein MscS (YggB), C-terminal domain"/>
    <property type="match status" value="1"/>
</dbReference>
<gene>
    <name evidence="14" type="primary">mscK</name>
    <name evidence="14" type="ORF">Poly24_04300</name>
</gene>
<dbReference type="Pfam" id="PF21082">
    <property type="entry name" value="MS_channel_3rd"/>
    <property type="match status" value="1"/>
</dbReference>
<evidence type="ECO:0000313" key="14">
    <source>
        <dbReference type="EMBL" id="QDV66742.1"/>
    </source>
</evidence>
<feature type="coiled-coil region" evidence="7">
    <location>
        <begin position="174"/>
        <end position="229"/>
    </location>
</feature>
<feature type="transmembrane region" description="Helical" evidence="8">
    <location>
        <begin position="786"/>
        <end position="804"/>
    </location>
</feature>
<dbReference type="InterPro" id="IPR049278">
    <property type="entry name" value="MS_channel_C"/>
</dbReference>
<dbReference type="PANTHER" id="PTHR30347:SF1">
    <property type="entry name" value="MECHANOSENSITIVE CHANNEL MSCK"/>
    <property type="match status" value="1"/>
</dbReference>
<dbReference type="InterPro" id="IPR025692">
    <property type="entry name" value="MscS_IM_dom1"/>
</dbReference>
<keyword evidence="4 8" id="KW-0812">Transmembrane</keyword>
<feature type="transmembrane region" description="Helical" evidence="8">
    <location>
        <begin position="753"/>
        <end position="774"/>
    </location>
</feature>
<dbReference type="Gene3D" id="1.10.287.1260">
    <property type="match status" value="1"/>
</dbReference>
<feature type="domain" description="Mechanosensitive ion channel inner membrane" evidence="11">
    <location>
        <begin position="556"/>
        <end position="893"/>
    </location>
</feature>
<reference evidence="14 15" key="1">
    <citation type="submission" date="2019-02" db="EMBL/GenBank/DDBJ databases">
        <title>Deep-cultivation of Planctomycetes and their phenomic and genomic characterization uncovers novel biology.</title>
        <authorList>
            <person name="Wiegand S."/>
            <person name="Jogler M."/>
            <person name="Boedeker C."/>
            <person name="Pinto D."/>
            <person name="Vollmers J."/>
            <person name="Rivas-Marin E."/>
            <person name="Kohn T."/>
            <person name="Peeters S.H."/>
            <person name="Heuer A."/>
            <person name="Rast P."/>
            <person name="Oberbeckmann S."/>
            <person name="Bunk B."/>
            <person name="Jeske O."/>
            <person name="Meyerdierks A."/>
            <person name="Storesund J.E."/>
            <person name="Kallscheuer N."/>
            <person name="Luecker S."/>
            <person name="Lage O.M."/>
            <person name="Pohl T."/>
            <person name="Merkel B.J."/>
            <person name="Hornburger P."/>
            <person name="Mueller R.-W."/>
            <person name="Bruemmer F."/>
            <person name="Labrenz M."/>
            <person name="Spormann A.M."/>
            <person name="Op den Camp H."/>
            <person name="Overmann J."/>
            <person name="Amann R."/>
            <person name="Jetten M.S.M."/>
            <person name="Mascher T."/>
            <person name="Medema M.H."/>
            <person name="Devos D.P."/>
            <person name="Kaster A.-K."/>
            <person name="Ovreas L."/>
            <person name="Rohde M."/>
            <person name="Galperin M.Y."/>
            <person name="Jogler C."/>
        </authorList>
    </citation>
    <scope>NUCLEOTIDE SEQUENCE [LARGE SCALE GENOMIC DNA]</scope>
    <source>
        <strain evidence="14 15">Poly24</strain>
    </source>
</reference>
<evidence type="ECO:0000313" key="15">
    <source>
        <dbReference type="Proteomes" id="UP000315082"/>
    </source>
</evidence>
<dbReference type="SUPFAM" id="SSF50182">
    <property type="entry name" value="Sm-like ribonucleoproteins"/>
    <property type="match status" value="1"/>
</dbReference>
<feature type="signal peptide" evidence="9">
    <location>
        <begin position="1"/>
        <end position="23"/>
    </location>
</feature>
<feature type="transmembrane region" description="Helical" evidence="8">
    <location>
        <begin position="710"/>
        <end position="727"/>
    </location>
</feature>
<dbReference type="InterPro" id="IPR011066">
    <property type="entry name" value="MscS_channel_C_sf"/>
</dbReference>
<evidence type="ECO:0000256" key="3">
    <source>
        <dbReference type="ARBA" id="ARBA00022475"/>
    </source>
</evidence>
<keyword evidence="9" id="KW-0732">Signal</keyword>
<keyword evidence="15" id="KW-1185">Reference proteome</keyword>
<evidence type="ECO:0000256" key="2">
    <source>
        <dbReference type="ARBA" id="ARBA00008017"/>
    </source>
</evidence>
<feature type="domain" description="Mechanosensitive ion channel MscS" evidence="10">
    <location>
        <begin position="1010"/>
        <end position="1075"/>
    </location>
</feature>
<feature type="transmembrane region" description="Helical" evidence="8">
    <location>
        <begin position="964"/>
        <end position="989"/>
    </location>
</feature>
<comment type="similarity">
    <text evidence="2">Belongs to the MscS (TC 1.A.23) family.</text>
</comment>
<evidence type="ECO:0000259" key="12">
    <source>
        <dbReference type="Pfam" id="PF12795"/>
    </source>
</evidence>
<dbReference type="InterPro" id="IPR024393">
    <property type="entry name" value="MscS_porin"/>
</dbReference>
<sequence precursor="true">MRFNTPLRFVCCCLLGPLGLAVAQPVENGWRMPPVASNPVAAPAAMPVPPAGAMPVVVPGAVPVAAAVEPQRVVPASFSESPSHESAVVTREMLASELAAIEATTDLSEEIRKACTERLSKAKEWIDSEEASRKRQQEIEAFLPKIGDLVAETKAALEKPADAEFGANPSGNTIAELESQLAALRQQVEADEAQFAAKGKELEGRTARLAELAKEVVDLEQRIADNTKQAAAATGTDLNAHVQAFELKAKLQCRNQQLVTTKLERRRLDETGTLLPLEHDLAQRNLNGRKRMLARWQTAIDQWRKEESLRQATEARRIAETSHPALKSLAEQNAEIAERRIATAAGIERVTKTIKELKEKIQQYEADFETLRDKVKHAGTTSTTGLLLRKQRSELPRMSEFEERAKYIHAEMPAAHLQLTEWKQLRRAVADPEEAAAEMFDSLDASLGNYDRQQVIDVLVRVLRDRRDLLAKAIPDQDTLLQDLNELELIDHKLETLVGDFREYLNQRVLWIRSSDAIELNDVRAGIQGIGTLVNPVRWGQVLRVAGVDLLRRPAAALSLLAFVILLIIFRARLRQTQSNLSDPPDAGQEAKFSRYAAAFMIAVVLSARWPALLLVVGYRLRTAAASTEWTQAVGDACLTMILFLMGCELLRELCRSEGVGEKVFGWPERATASVRNTLEITALVGTPIFGFLLLSQFGELADQQSSQRLLFISILALFFLQIGWLVRPRGPLMKCLSAESPQSLVVRFKKPIWCAVAGAPLAFAILSLVGYHFSAYQLSGRLAETGAAVVAAIVLYSLALRWLEVIGYNRALRDAPAVRHDEDRLVIDSSLSEESVVVQPEPIATVSMHASADSEFRDLLRYAGIMLLVCAGWFIWSEVFPALRVLDRVVLWQNIESVAETVVDSGGGESIKLSERTVPTTLTDALMAVLVIVATMMVGRRLPGVLEFAVLERLPMEQGGRQAVAILVRYAATLVGLLFACHIIRLSWGSVQWLAAAMTVGLGFGLQEIFANLVSGLIILFERPIRLTDLVTVGDVTGNVTRMQMRATTITDFDRRELIVPNKKFITDNVINWTLTDPVSRVVLPVGVAYGTDVKKAQGILLRLAKECPYVMREPAPSTLFKSFGDSTLNLELRVFIAKRDVYLDVVNELNLAITREFQKANIEIAFPQRDLHIKSVETLQAILPDAQQQRSAA</sequence>
<evidence type="ECO:0000256" key="6">
    <source>
        <dbReference type="ARBA" id="ARBA00023136"/>
    </source>
</evidence>
<keyword evidence="5 8" id="KW-1133">Transmembrane helix</keyword>
<feature type="transmembrane region" description="Helical" evidence="8">
    <location>
        <begin position="554"/>
        <end position="572"/>
    </location>
</feature>
<feature type="transmembrane region" description="Helical" evidence="8">
    <location>
        <begin position="679"/>
        <end position="698"/>
    </location>
</feature>
<dbReference type="AlphaFoldDB" id="A0A518JMI0"/>
<dbReference type="Gene3D" id="3.30.70.100">
    <property type="match status" value="1"/>
</dbReference>
<dbReference type="KEGG" id="rcf:Poly24_04300"/>
<dbReference type="Pfam" id="PF12794">
    <property type="entry name" value="MscS_TM"/>
    <property type="match status" value="1"/>
</dbReference>
<feature type="chain" id="PRO_5022240885" evidence="9">
    <location>
        <begin position="24"/>
        <end position="1195"/>
    </location>
</feature>
<dbReference type="Gene3D" id="2.30.30.60">
    <property type="match status" value="1"/>
</dbReference>
<feature type="transmembrane region" description="Helical" evidence="8">
    <location>
        <begin position="860"/>
        <end position="877"/>
    </location>
</feature>
<evidence type="ECO:0000256" key="7">
    <source>
        <dbReference type="SAM" id="Coils"/>
    </source>
</evidence>
<evidence type="ECO:0000256" key="8">
    <source>
        <dbReference type="SAM" id="Phobius"/>
    </source>
</evidence>
<feature type="domain" description="Mechanosensitive ion channel MscS porin" evidence="12">
    <location>
        <begin position="97"/>
        <end position="326"/>
    </location>
</feature>
<feature type="transmembrane region" description="Helical" evidence="8">
    <location>
        <begin position="926"/>
        <end position="943"/>
    </location>
</feature>
<dbReference type="Pfam" id="PF00924">
    <property type="entry name" value="MS_channel_2nd"/>
    <property type="match status" value="1"/>
</dbReference>
<organism evidence="14 15">
    <name type="scientific">Rosistilla carotiformis</name>
    <dbReference type="NCBI Taxonomy" id="2528017"/>
    <lineage>
        <taxon>Bacteria</taxon>
        <taxon>Pseudomonadati</taxon>
        <taxon>Planctomycetota</taxon>
        <taxon>Planctomycetia</taxon>
        <taxon>Pirellulales</taxon>
        <taxon>Pirellulaceae</taxon>
        <taxon>Rosistilla</taxon>
    </lineage>
</organism>
<feature type="transmembrane region" description="Helical" evidence="8">
    <location>
        <begin position="630"/>
        <end position="648"/>
    </location>
</feature>
<evidence type="ECO:0000256" key="5">
    <source>
        <dbReference type="ARBA" id="ARBA00022989"/>
    </source>
</evidence>
<accession>A0A518JMI0</accession>
<dbReference type="EMBL" id="CP036348">
    <property type="protein sequence ID" value="QDV66742.1"/>
    <property type="molecule type" value="Genomic_DNA"/>
</dbReference>